<comment type="caution">
    <text evidence="4">The sequence shown here is derived from an EMBL/GenBank/DDBJ whole genome shotgun (WGS) entry which is preliminary data.</text>
</comment>
<dbReference type="InterPro" id="IPR043128">
    <property type="entry name" value="Rev_trsase/Diguanyl_cyclase"/>
</dbReference>
<evidence type="ECO:0000256" key="2">
    <source>
        <dbReference type="ARBA" id="ARBA00012180"/>
    </source>
</evidence>
<feature type="domain" description="Reverse transcriptase" evidence="3">
    <location>
        <begin position="85"/>
        <end position="254"/>
    </location>
</feature>
<proteinExistence type="inferred from homology"/>
<dbReference type="EMBL" id="LSYS01003000">
    <property type="protein sequence ID" value="OPJ84823.1"/>
    <property type="molecule type" value="Genomic_DNA"/>
</dbReference>
<dbReference type="EC" id="3.1.26.4" evidence="2"/>
<gene>
    <name evidence="4" type="ORF">AV530_007015</name>
</gene>
<dbReference type="SUPFAM" id="SSF56672">
    <property type="entry name" value="DNA/RNA polymerases"/>
    <property type="match status" value="1"/>
</dbReference>
<sequence>MGAVIRFEKGEITLEVNDQQYMQIMGLLLATLPTEGKINEEFVNQVYPRVWATDIPGRAKNAPPINVKIKEGEKLVRIKQYPLKREDREGFRPVKEKFQQIRLLKECESSYNTPILPIRKLNRLYRVVQDLQAINKITEDLYPVVANPYTLLTALTPDLTWITVLDLKDAFFSLPLHEARQTIFAFEWENPKIRCKTQLTWIVLPQGFKNSPAIFGNQLAKDLESWEARSDEGQMLQYVDDILIATRTKEMCIT</sequence>
<name>A0A1V4KKC7_PATFA</name>
<dbReference type="PROSITE" id="PS50878">
    <property type="entry name" value="RT_POL"/>
    <property type="match status" value="1"/>
</dbReference>
<protein>
    <recommendedName>
        <fullName evidence="2">ribonuclease H</fullName>
        <ecNumber evidence="2">3.1.26.4</ecNumber>
    </recommendedName>
</protein>
<dbReference type="Gene3D" id="3.30.70.270">
    <property type="match status" value="1"/>
</dbReference>
<comment type="similarity">
    <text evidence="1">Belongs to the beta type-B retroviral polymerase family. HERV class-II K(HML-2) pol subfamily.</text>
</comment>
<dbReference type="PANTHER" id="PTHR33064:SF36">
    <property type="entry name" value="CCHC-TYPE DOMAIN-CONTAINING PROTEIN"/>
    <property type="match status" value="1"/>
</dbReference>
<dbReference type="Gene3D" id="3.10.10.10">
    <property type="entry name" value="HIV Type 1 Reverse Transcriptase, subunit A, domain 1"/>
    <property type="match status" value="1"/>
</dbReference>
<organism evidence="4 5">
    <name type="scientific">Patagioenas fasciata monilis</name>
    <dbReference type="NCBI Taxonomy" id="372326"/>
    <lineage>
        <taxon>Eukaryota</taxon>
        <taxon>Metazoa</taxon>
        <taxon>Chordata</taxon>
        <taxon>Craniata</taxon>
        <taxon>Vertebrata</taxon>
        <taxon>Euteleostomi</taxon>
        <taxon>Archelosauria</taxon>
        <taxon>Archosauria</taxon>
        <taxon>Dinosauria</taxon>
        <taxon>Saurischia</taxon>
        <taxon>Theropoda</taxon>
        <taxon>Coelurosauria</taxon>
        <taxon>Aves</taxon>
        <taxon>Neognathae</taxon>
        <taxon>Neoaves</taxon>
        <taxon>Columbimorphae</taxon>
        <taxon>Columbiformes</taxon>
        <taxon>Columbidae</taxon>
        <taxon>Patagioenas</taxon>
    </lineage>
</organism>
<dbReference type="InterPro" id="IPR051320">
    <property type="entry name" value="Viral_Replic_Matur_Polypro"/>
</dbReference>
<keyword evidence="5" id="KW-1185">Reference proteome</keyword>
<dbReference type="InterPro" id="IPR043502">
    <property type="entry name" value="DNA/RNA_pol_sf"/>
</dbReference>
<dbReference type="InterPro" id="IPR000477">
    <property type="entry name" value="RT_dom"/>
</dbReference>
<evidence type="ECO:0000256" key="1">
    <source>
        <dbReference type="ARBA" id="ARBA00010879"/>
    </source>
</evidence>
<dbReference type="GO" id="GO:0004523">
    <property type="term" value="F:RNA-DNA hybrid ribonuclease activity"/>
    <property type="evidence" value="ECO:0007669"/>
    <property type="project" value="UniProtKB-EC"/>
</dbReference>
<evidence type="ECO:0000313" key="4">
    <source>
        <dbReference type="EMBL" id="OPJ84823.1"/>
    </source>
</evidence>
<dbReference type="Proteomes" id="UP000190648">
    <property type="component" value="Unassembled WGS sequence"/>
</dbReference>
<dbReference type="AlphaFoldDB" id="A0A1V4KKC7"/>
<dbReference type="PANTHER" id="PTHR33064">
    <property type="entry name" value="POL PROTEIN"/>
    <property type="match status" value="1"/>
</dbReference>
<dbReference type="OrthoDB" id="9113925at2759"/>
<dbReference type="Pfam" id="PF00078">
    <property type="entry name" value="RVT_1"/>
    <property type="match status" value="1"/>
</dbReference>
<reference evidence="4 5" key="1">
    <citation type="submission" date="2016-02" db="EMBL/GenBank/DDBJ databases">
        <title>Band-tailed pigeon sequencing and assembly.</title>
        <authorList>
            <person name="Soares A.E."/>
            <person name="Novak B.J."/>
            <person name="Rice E.S."/>
            <person name="O'Connell B."/>
            <person name="Chang D."/>
            <person name="Weber S."/>
            <person name="Shapiro B."/>
        </authorList>
    </citation>
    <scope>NUCLEOTIDE SEQUENCE [LARGE SCALE GENOMIC DNA]</scope>
    <source>
        <strain evidence="4">BTP2013</strain>
        <tissue evidence="4">Blood</tissue>
    </source>
</reference>
<dbReference type="STRING" id="372326.A0A1V4KKC7"/>
<evidence type="ECO:0000259" key="3">
    <source>
        <dbReference type="PROSITE" id="PS50878"/>
    </source>
</evidence>
<accession>A0A1V4KKC7</accession>
<evidence type="ECO:0000313" key="5">
    <source>
        <dbReference type="Proteomes" id="UP000190648"/>
    </source>
</evidence>